<keyword evidence="4" id="KW-1185">Reference proteome</keyword>
<dbReference type="InterPro" id="IPR011333">
    <property type="entry name" value="SKP1/BTB/POZ_sf"/>
</dbReference>
<dbReference type="PROSITE" id="PS50097">
    <property type="entry name" value="BTB"/>
    <property type="match status" value="1"/>
</dbReference>
<evidence type="ECO:0000256" key="1">
    <source>
        <dbReference type="SAM" id="MobiDB-lite"/>
    </source>
</evidence>
<sequence>MAPNPTPTFEEHESIIWPVQSFTVDRNFKSPHPAHLLLDRANSEFGIIYQILPMVAVMAQFPDSDEPIFFQVSRTRAACSREGQTCKKVCVLIQQLQIDLEFSSADHASDFMHTLGRLATKVGNLEFEVYEAQSLNALNRPDFSIEKMCIKHESPQSWMNIRNEDTFDWASVYQSGKCTDFTVIAGGRSFPVHRILLCMRSQYFNAVCDGRFSETEQKSISLPESEDTISIMLQELYNAYNPTTGSIFTSFALQREMEKEAIMVRLLALFIASDKYNLESIKRKAAEAIIDRLPFLQDALDIINVAAVIYDETCPQIDCGLRKAIILQIQSRLSTIMGDEAAWEGYSGNKTLLKALHECQCASLEDLGSDEAMTPPATPVKTDRKYRPQTRSSGA</sequence>
<dbReference type="SMART" id="SM00225">
    <property type="entry name" value="BTB"/>
    <property type="match status" value="1"/>
</dbReference>
<dbReference type="Gene3D" id="3.30.710.10">
    <property type="entry name" value="Potassium Channel Kv1.1, Chain A"/>
    <property type="match status" value="1"/>
</dbReference>
<reference evidence="3" key="1">
    <citation type="journal article" date="2020" name="Stud. Mycol.">
        <title>101 Dothideomycetes genomes: a test case for predicting lifestyles and emergence of pathogens.</title>
        <authorList>
            <person name="Haridas S."/>
            <person name="Albert R."/>
            <person name="Binder M."/>
            <person name="Bloem J."/>
            <person name="Labutti K."/>
            <person name="Salamov A."/>
            <person name="Andreopoulos B."/>
            <person name="Baker S."/>
            <person name="Barry K."/>
            <person name="Bills G."/>
            <person name="Bluhm B."/>
            <person name="Cannon C."/>
            <person name="Castanera R."/>
            <person name="Culley D."/>
            <person name="Daum C."/>
            <person name="Ezra D."/>
            <person name="Gonzalez J."/>
            <person name="Henrissat B."/>
            <person name="Kuo A."/>
            <person name="Liang C."/>
            <person name="Lipzen A."/>
            <person name="Lutzoni F."/>
            <person name="Magnuson J."/>
            <person name="Mondo S."/>
            <person name="Nolan M."/>
            <person name="Ohm R."/>
            <person name="Pangilinan J."/>
            <person name="Park H.-J."/>
            <person name="Ramirez L."/>
            <person name="Alfaro M."/>
            <person name="Sun H."/>
            <person name="Tritt A."/>
            <person name="Yoshinaga Y."/>
            <person name="Zwiers L.-H."/>
            <person name="Turgeon B."/>
            <person name="Goodwin S."/>
            <person name="Spatafora J."/>
            <person name="Crous P."/>
            <person name="Grigoriev I."/>
        </authorList>
    </citation>
    <scope>NUCLEOTIDE SEQUENCE</scope>
    <source>
        <strain evidence="3">CBS 113818</strain>
    </source>
</reference>
<dbReference type="AlphaFoldDB" id="A0A6A6ZGU5"/>
<evidence type="ECO:0000259" key="2">
    <source>
        <dbReference type="PROSITE" id="PS50097"/>
    </source>
</evidence>
<dbReference type="PANTHER" id="PTHR47843">
    <property type="entry name" value="BTB DOMAIN-CONTAINING PROTEIN-RELATED"/>
    <property type="match status" value="1"/>
</dbReference>
<dbReference type="InterPro" id="IPR000210">
    <property type="entry name" value="BTB/POZ_dom"/>
</dbReference>
<gene>
    <name evidence="3" type="ORF">CC86DRAFT_362358</name>
</gene>
<protein>
    <recommendedName>
        <fullName evidence="2">BTB domain-containing protein</fullName>
    </recommendedName>
</protein>
<dbReference type="PANTHER" id="PTHR47843:SF5">
    <property type="entry name" value="BTB_POZ DOMAIN PROTEIN"/>
    <property type="match status" value="1"/>
</dbReference>
<feature type="domain" description="BTB" evidence="2">
    <location>
        <begin position="179"/>
        <end position="238"/>
    </location>
</feature>
<proteinExistence type="predicted"/>
<evidence type="ECO:0000313" key="3">
    <source>
        <dbReference type="EMBL" id="KAF2819524.1"/>
    </source>
</evidence>
<accession>A0A6A6ZGU5</accession>
<dbReference type="CDD" id="cd18186">
    <property type="entry name" value="BTB_POZ_ZBTB_KLHL-like"/>
    <property type="match status" value="1"/>
</dbReference>
<dbReference type="Pfam" id="PF00651">
    <property type="entry name" value="BTB"/>
    <property type="match status" value="1"/>
</dbReference>
<evidence type="ECO:0000313" key="4">
    <source>
        <dbReference type="Proteomes" id="UP000799424"/>
    </source>
</evidence>
<feature type="region of interest" description="Disordered" evidence="1">
    <location>
        <begin position="369"/>
        <end position="395"/>
    </location>
</feature>
<dbReference type="SUPFAM" id="SSF54695">
    <property type="entry name" value="POZ domain"/>
    <property type="match status" value="1"/>
</dbReference>
<dbReference type="Proteomes" id="UP000799424">
    <property type="component" value="Unassembled WGS sequence"/>
</dbReference>
<dbReference type="EMBL" id="MU006244">
    <property type="protein sequence ID" value="KAF2819524.1"/>
    <property type="molecule type" value="Genomic_DNA"/>
</dbReference>
<dbReference type="OrthoDB" id="6359816at2759"/>
<name>A0A6A6ZGU5_9PLEO</name>
<organism evidence="3 4">
    <name type="scientific">Ophiobolus disseminans</name>
    <dbReference type="NCBI Taxonomy" id="1469910"/>
    <lineage>
        <taxon>Eukaryota</taxon>
        <taxon>Fungi</taxon>
        <taxon>Dikarya</taxon>
        <taxon>Ascomycota</taxon>
        <taxon>Pezizomycotina</taxon>
        <taxon>Dothideomycetes</taxon>
        <taxon>Pleosporomycetidae</taxon>
        <taxon>Pleosporales</taxon>
        <taxon>Pleosporineae</taxon>
        <taxon>Phaeosphaeriaceae</taxon>
        <taxon>Ophiobolus</taxon>
    </lineage>
</organism>